<dbReference type="RefSeq" id="WP_125136152.1">
    <property type="nucleotide sequence ID" value="NZ_LR130778.1"/>
</dbReference>
<evidence type="ECO:0000313" key="1">
    <source>
        <dbReference type="EMBL" id="VDN46688.1"/>
    </source>
</evidence>
<evidence type="ECO:0000313" key="2">
    <source>
        <dbReference type="Proteomes" id="UP000279029"/>
    </source>
</evidence>
<organism evidence="1 2">
    <name type="scientific">Petrocella atlantisensis</name>
    <dbReference type="NCBI Taxonomy" id="2173034"/>
    <lineage>
        <taxon>Bacteria</taxon>
        <taxon>Bacillati</taxon>
        <taxon>Bacillota</taxon>
        <taxon>Clostridia</taxon>
        <taxon>Lachnospirales</taxon>
        <taxon>Vallitaleaceae</taxon>
        <taxon>Petrocella</taxon>
    </lineage>
</organism>
<dbReference type="EMBL" id="LR130778">
    <property type="protein sequence ID" value="VDN46688.1"/>
    <property type="molecule type" value="Genomic_DNA"/>
</dbReference>
<reference evidence="1 2" key="1">
    <citation type="submission" date="2018-09" db="EMBL/GenBank/DDBJ databases">
        <authorList>
            <person name="Postec A."/>
        </authorList>
    </citation>
    <scope>NUCLEOTIDE SEQUENCE [LARGE SCALE GENOMIC DNA]</scope>
    <source>
        <strain evidence="1">70B-A</strain>
    </source>
</reference>
<proteinExistence type="predicted"/>
<dbReference type="KEGG" id="cbar:PATL70BA_0817"/>
<protein>
    <submittedName>
        <fullName evidence="1">Uncharacterized protein</fullName>
    </submittedName>
</protein>
<dbReference type="AlphaFoldDB" id="A0A3P7PCS3"/>
<gene>
    <name evidence="1" type="ORF">PATL70BA_0817</name>
</gene>
<sequence length="214" mass="24320">MNSKVIERRFEELKDRITDVNLTIKRSSEGYSDEVDQETFMTWGMSVMTLLSQVFGLESLQNSQFKGYYNDFDGLIEDYKKCKAVFNAAYDDYMNGYIFSLRGLVAADLMEDGLSQAEDLLNANHKDPACIVAGVCLETTLKELCDREKLSHGKLDKMNADLKKAGVYNTGMQKQITAWADLRNNAAHGNWKEYTDDDVKLMIQGIRCFISINV</sequence>
<dbReference type="OrthoDB" id="1435962at2"/>
<keyword evidence="2" id="KW-1185">Reference proteome</keyword>
<dbReference type="Proteomes" id="UP000279029">
    <property type="component" value="Chromosome"/>
</dbReference>
<name>A0A3P7PCS3_9FIRM</name>
<accession>A0A3P7PCS3</accession>